<dbReference type="PROSITE" id="PS50011">
    <property type="entry name" value="PROTEIN_KINASE_DOM"/>
    <property type="match status" value="1"/>
</dbReference>
<dbReference type="PANTHER" id="PTHR46485:SF2">
    <property type="entry name" value="PROTEIN KINASE DOMAIN-CONTAINING PROTEIN"/>
    <property type="match status" value="1"/>
</dbReference>
<keyword evidence="1" id="KW-0723">Serine/threonine-protein kinase</keyword>
<keyword evidence="3 6" id="KW-0547">Nucleotide-binding</keyword>
<dbReference type="Pfam" id="PF00069">
    <property type="entry name" value="Pkinase"/>
    <property type="match status" value="1"/>
</dbReference>
<dbReference type="Ensembl" id="ENSCCRT00010026620.1">
    <property type="protein sequence ID" value="ENSCCRP00010024282.1"/>
    <property type="gene ID" value="ENSCCRG00010010453.1"/>
</dbReference>
<accession>A0A8C1Q9U9</accession>
<sequence>MCEVDVSSEPTSPTLYRESSDTYCHVDRWQKLRTAVRKLEFWENFTHELIGSGFFSKVYKVIHNTTRKVMVVKIYKNDVDQDSIVREISLLQKLSHPNIVRYLGICVKEDKLYPILEYVSGGCLEELLARKDVPLCWREKVDLASDITRGMIYLHYKNIYHRDLNSKNCLIRVTARGREALVTDFGLAREVVELPAKDRKLSLVGSAFWMAPEMLRGEPYDRKVDVFSFGIVLCEILARIPADPEILPRTQVIINRITDVLEMPENITSSIIFFTKKQKTAVHLCIYNCVLQDYGLDVSAFGKMVSECPQRLLELAASCCLVSDLFTFRVCQMDTHFLCQLYLKTTKPFEKGSKV</sequence>
<dbReference type="Gene3D" id="1.10.510.10">
    <property type="entry name" value="Transferase(Phosphotransferase) domain 1"/>
    <property type="match status" value="1"/>
</dbReference>
<reference evidence="8" key="1">
    <citation type="submission" date="2025-08" db="UniProtKB">
        <authorList>
            <consortium name="Ensembl"/>
        </authorList>
    </citation>
    <scope>IDENTIFICATION</scope>
</reference>
<feature type="domain" description="Protein kinase" evidence="7">
    <location>
        <begin position="44"/>
        <end position="355"/>
    </location>
</feature>
<dbReference type="PROSITE" id="PS00107">
    <property type="entry name" value="PROTEIN_KINASE_ATP"/>
    <property type="match status" value="1"/>
</dbReference>
<keyword evidence="9" id="KW-1185">Reference proteome</keyword>
<dbReference type="GO" id="GO:0030036">
    <property type="term" value="P:actin cytoskeleton organization"/>
    <property type="evidence" value="ECO:0007669"/>
    <property type="project" value="TreeGrafter"/>
</dbReference>
<evidence type="ECO:0000256" key="4">
    <source>
        <dbReference type="ARBA" id="ARBA00022777"/>
    </source>
</evidence>
<evidence type="ECO:0000256" key="2">
    <source>
        <dbReference type="ARBA" id="ARBA00022679"/>
    </source>
</evidence>
<evidence type="ECO:0000313" key="8">
    <source>
        <dbReference type="Ensembl" id="ENSCCRP00010024282.1"/>
    </source>
</evidence>
<dbReference type="PANTHER" id="PTHR46485">
    <property type="entry name" value="LIM DOMAIN KINASE 1"/>
    <property type="match status" value="1"/>
</dbReference>
<dbReference type="InterPro" id="IPR000719">
    <property type="entry name" value="Prot_kinase_dom"/>
</dbReference>
<name>A0A8C1Q9U9_CYPCA</name>
<evidence type="ECO:0000256" key="6">
    <source>
        <dbReference type="PROSITE-ProRule" id="PRU10141"/>
    </source>
</evidence>
<evidence type="ECO:0000313" key="9">
    <source>
        <dbReference type="Proteomes" id="UP000694427"/>
    </source>
</evidence>
<dbReference type="AlphaFoldDB" id="A0A8C1Q9U9"/>
<evidence type="ECO:0000256" key="5">
    <source>
        <dbReference type="ARBA" id="ARBA00022840"/>
    </source>
</evidence>
<proteinExistence type="predicted"/>
<dbReference type="SUPFAM" id="SSF56112">
    <property type="entry name" value="Protein kinase-like (PK-like)"/>
    <property type="match status" value="1"/>
</dbReference>
<dbReference type="Proteomes" id="UP000694427">
    <property type="component" value="Unplaced"/>
</dbReference>
<dbReference type="InterPro" id="IPR017441">
    <property type="entry name" value="Protein_kinase_ATP_BS"/>
</dbReference>
<evidence type="ECO:0000256" key="3">
    <source>
        <dbReference type="ARBA" id="ARBA00022741"/>
    </source>
</evidence>
<dbReference type="Gene3D" id="3.30.200.20">
    <property type="entry name" value="Phosphorylase Kinase, domain 1"/>
    <property type="match status" value="1"/>
</dbReference>
<organism evidence="8 9">
    <name type="scientific">Cyprinus carpio</name>
    <name type="common">Common carp</name>
    <dbReference type="NCBI Taxonomy" id="7962"/>
    <lineage>
        <taxon>Eukaryota</taxon>
        <taxon>Metazoa</taxon>
        <taxon>Chordata</taxon>
        <taxon>Craniata</taxon>
        <taxon>Vertebrata</taxon>
        <taxon>Euteleostomi</taxon>
        <taxon>Actinopterygii</taxon>
        <taxon>Neopterygii</taxon>
        <taxon>Teleostei</taxon>
        <taxon>Ostariophysi</taxon>
        <taxon>Cypriniformes</taxon>
        <taxon>Cyprinidae</taxon>
        <taxon>Cyprininae</taxon>
        <taxon>Cyprinus</taxon>
    </lineage>
</organism>
<reference evidence="8" key="2">
    <citation type="submission" date="2025-09" db="UniProtKB">
        <authorList>
            <consortium name="Ensembl"/>
        </authorList>
    </citation>
    <scope>IDENTIFICATION</scope>
</reference>
<dbReference type="InterPro" id="IPR050940">
    <property type="entry name" value="Actin_reg-Ser/Thr_kinase"/>
</dbReference>
<dbReference type="GO" id="GO:0005524">
    <property type="term" value="F:ATP binding"/>
    <property type="evidence" value="ECO:0007669"/>
    <property type="project" value="UniProtKB-UniRule"/>
</dbReference>
<evidence type="ECO:0000256" key="1">
    <source>
        <dbReference type="ARBA" id="ARBA00022527"/>
    </source>
</evidence>
<dbReference type="FunFam" id="1.10.510.10:FF:000202">
    <property type="entry name" value="Dual specificity testis-specific protein kinase 2"/>
    <property type="match status" value="1"/>
</dbReference>
<gene>
    <name evidence="8" type="primary">zgc:162952</name>
</gene>
<keyword evidence="2" id="KW-0808">Transferase</keyword>
<evidence type="ECO:0000259" key="7">
    <source>
        <dbReference type="PROSITE" id="PS50011"/>
    </source>
</evidence>
<dbReference type="InterPro" id="IPR011009">
    <property type="entry name" value="Kinase-like_dom_sf"/>
</dbReference>
<dbReference type="GO" id="GO:0005634">
    <property type="term" value="C:nucleus"/>
    <property type="evidence" value="ECO:0007669"/>
    <property type="project" value="TreeGrafter"/>
</dbReference>
<keyword evidence="5 6" id="KW-0067">ATP-binding</keyword>
<feature type="binding site" evidence="6">
    <location>
        <position position="73"/>
    </location>
    <ligand>
        <name>ATP</name>
        <dbReference type="ChEBI" id="CHEBI:30616"/>
    </ligand>
</feature>
<protein>
    <recommendedName>
        <fullName evidence="7">Protein kinase domain-containing protein</fullName>
    </recommendedName>
</protein>
<dbReference type="GO" id="GO:0005737">
    <property type="term" value="C:cytoplasm"/>
    <property type="evidence" value="ECO:0007669"/>
    <property type="project" value="TreeGrafter"/>
</dbReference>
<dbReference type="FunFam" id="3.30.200.20:FF:000361">
    <property type="entry name" value="Dual specificity testis-specific protein kinase 1"/>
    <property type="match status" value="1"/>
</dbReference>
<keyword evidence="4" id="KW-0418">Kinase</keyword>
<dbReference type="GO" id="GO:0004674">
    <property type="term" value="F:protein serine/threonine kinase activity"/>
    <property type="evidence" value="ECO:0007669"/>
    <property type="project" value="UniProtKB-KW"/>
</dbReference>